<reference evidence="2 3" key="1">
    <citation type="submission" date="2020-04" db="EMBL/GenBank/DDBJ databases">
        <authorList>
            <person name="Laetsch R D."/>
            <person name="Stevens L."/>
            <person name="Kumar S."/>
            <person name="Blaxter L. M."/>
        </authorList>
    </citation>
    <scope>NUCLEOTIDE SEQUENCE [LARGE SCALE GENOMIC DNA]</scope>
</reference>
<evidence type="ECO:0000313" key="3">
    <source>
        <dbReference type="Proteomes" id="UP000494206"/>
    </source>
</evidence>
<keyword evidence="3" id="KW-1185">Reference proteome</keyword>
<dbReference type="OrthoDB" id="5878008at2759"/>
<evidence type="ECO:0000256" key="1">
    <source>
        <dbReference type="SAM" id="MobiDB-lite"/>
    </source>
</evidence>
<dbReference type="Proteomes" id="UP000494206">
    <property type="component" value="Unassembled WGS sequence"/>
</dbReference>
<protein>
    <submittedName>
        <fullName evidence="2">Uncharacterized protein</fullName>
    </submittedName>
</protein>
<proteinExistence type="predicted"/>
<comment type="caution">
    <text evidence="2">The sequence shown here is derived from an EMBL/GenBank/DDBJ whole genome shotgun (WGS) entry which is preliminary data.</text>
</comment>
<dbReference type="AlphaFoldDB" id="A0A8S1EN06"/>
<name>A0A8S1EN06_9PELO</name>
<feature type="compositionally biased region" description="Basic and acidic residues" evidence="1">
    <location>
        <begin position="39"/>
        <end position="52"/>
    </location>
</feature>
<dbReference type="EMBL" id="CADEPM010000003">
    <property type="protein sequence ID" value="CAB3401553.1"/>
    <property type="molecule type" value="Genomic_DNA"/>
</dbReference>
<gene>
    <name evidence="2" type="ORF">CBOVIS_LOCUS4285</name>
</gene>
<organism evidence="2 3">
    <name type="scientific">Caenorhabditis bovis</name>
    <dbReference type="NCBI Taxonomy" id="2654633"/>
    <lineage>
        <taxon>Eukaryota</taxon>
        <taxon>Metazoa</taxon>
        <taxon>Ecdysozoa</taxon>
        <taxon>Nematoda</taxon>
        <taxon>Chromadorea</taxon>
        <taxon>Rhabditida</taxon>
        <taxon>Rhabditina</taxon>
        <taxon>Rhabditomorpha</taxon>
        <taxon>Rhabditoidea</taxon>
        <taxon>Rhabditidae</taxon>
        <taxon>Peloderinae</taxon>
        <taxon>Caenorhabditis</taxon>
    </lineage>
</organism>
<evidence type="ECO:0000313" key="2">
    <source>
        <dbReference type="EMBL" id="CAB3401553.1"/>
    </source>
</evidence>
<accession>A0A8S1EN06</accession>
<feature type="region of interest" description="Disordered" evidence="1">
    <location>
        <begin position="20"/>
        <end position="61"/>
    </location>
</feature>
<sequence>MHHKLLRHVFFPANGFVIEEPKLEEPAPPAREQQQQQESEIREDVEQYEKSDSPGVESQNSELPYRGFHFFFLMMSHRKSEIESEAAVL</sequence>